<accession>A0A098QX50</accession>
<name>A0A098QX50_LIMRT</name>
<dbReference type="Proteomes" id="UP000276940">
    <property type="component" value="Unassembled WGS sequence"/>
</dbReference>
<gene>
    <name evidence="2" type="ORF">BFD03_03370</name>
    <name evidence="3" type="ORF">C5O77_04200</name>
</gene>
<organism evidence="2 4">
    <name type="scientific">Limosilactobacillus reuteri</name>
    <name type="common">Lactobacillus reuteri</name>
    <dbReference type="NCBI Taxonomy" id="1598"/>
    <lineage>
        <taxon>Bacteria</taxon>
        <taxon>Bacillati</taxon>
        <taxon>Bacillota</taxon>
        <taxon>Bacilli</taxon>
        <taxon>Lactobacillales</taxon>
        <taxon>Lactobacillaceae</taxon>
        <taxon>Limosilactobacillus</taxon>
    </lineage>
</organism>
<evidence type="ECO:0000313" key="4">
    <source>
        <dbReference type="Proteomes" id="UP000095141"/>
    </source>
</evidence>
<dbReference type="PATRIC" id="fig|1598.93.peg.820"/>
<evidence type="ECO:0000313" key="5">
    <source>
        <dbReference type="Proteomes" id="UP000276940"/>
    </source>
</evidence>
<proteinExistence type="predicted"/>
<feature type="transmembrane region" description="Helical" evidence="1">
    <location>
        <begin position="102"/>
        <end position="127"/>
    </location>
</feature>
<dbReference type="EMBL" id="MCNS01000004">
    <property type="protein sequence ID" value="OCX49355.1"/>
    <property type="molecule type" value="Genomic_DNA"/>
</dbReference>
<reference evidence="2 4" key="1">
    <citation type="submission" date="2016-08" db="EMBL/GenBank/DDBJ databases">
        <title>Probiotic bacterium isolated from chicken gut.</title>
        <authorList>
            <person name="Levy J.L."/>
            <person name="Hassan H.M."/>
            <person name="Mendoza M.A."/>
        </authorList>
    </citation>
    <scope>NUCLEOTIDE SEQUENCE [LARGE SCALE GENOMIC DNA]</scope>
    <source>
        <strain evidence="2 4">P43</strain>
    </source>
</reference>
<evidence type="ECO:0000256" key="1">
    <source>
        <dbReference type="SAM" id="Phobius"/>
    </source>
</evidence>
<dbReference type="Proteomes" id="UP000095141">
    <property type="component" value="Unassembled WGS sequence"/>
</dbReference>
<keyword evidence="1" id="KW-0812">Transmembrane</keyword>
<protein>
    <submittedName>
        <fullName evidence="2">Uncharacterized protein</fullName>
    </submittedName>
</protein>
<comment type="caution">
    <text evidence="2">The sequence shown here is derived from an EMBL/GenBank/DDBJ whole genome shotgun (WGS) entry which is preliminary data.</text>
</comment>
<evidence type="ECO:0000313" key="3">
    <source>
        <dbReference type="EMBL" id="RMX25673.1"/>
    </source>
</evidence>
<keyword evidence="1" id="KW-0472">Membrane</keyword>
<reference evidence="3 5" key="2">
    <citation type="journal article" date="2018" name="J Appl Environ Microbiol">
        <title>The gut symbionts Lactobacillus reuteri R2lc and 2010 encode a polyketide synthase cluster that activates the mammalian aryl-hydrocarbon receptor.</title>
        <authorList>
            <person name="Ozcam M."/>
            <person name="Roos S."/>
            <person name="Van Pijkeren J.P."/>
        </authorList>
    </citation>
    <scope>NUCLEOTIDE SEQUENCE [LARGE SCALE GENOMIC DNA]</scope>
    <source>
        <strain evidence="3 5">R2lc</strain>
    </source>
</reference>
<keyword evidence="1" id="KW-1133">Transmembrane helix</keyword>
<sequence length="156" mass="17682">MDFYIDSSGNINSILLYELLVSKLQKLSTNELAMLKHYIELKSSKYVYQRNVTINNVGKAILIISTLALILTISGTQEDITVGNITIKNLSTRVIKHTIAQIPVIFIMFSLLILIFITTIFVSIAFYNAKHLRYVDVIHQALADAYFIKANNEVKK</sequence>
<dbReference type="AlphaFoldDB" id="A0A098QX50"/>
<dbReference type="EMBL" id="PTLS01000027">
    <property type="protein sequence ID" value="RMX25673.1"/>
    <property type="molecule type" value="Genomic_DNA"/>
</dbReference>
<evidence type="ECO:0000313" key="2">
    <source>
        <dbReference type="EMBL" id="OCX49355.1"/>
    </source>
</evidence>